<keyword evidence="1" id="KW-0732">Signal</keyword>
<organism evidence="3 4">
    <name type="scientific">Parabacteroides absconsus</name>
    <dbReference type="NCBI Taxonomy" id="2951805"/>
    <lineage>
        <taxon>Bacteria</taxon>
        <taxon>Pseudomonadati</taxon>
        <taxon>Bacteroidota</taxon>
        <taxon>Bacteroidia</taxon>
        <taxon>Bacteroidales</taxon>
        <taxon>Tannerellaceae</taxon>
        <taxon>Parabacteroides</taxon>
    </lineage>
</organism>
<evidence type="ECO:0000256" key="1">
    <source>
        <dbReference type="SAM" id="SignalP"/>
    </source>
</evidence>
<feature type="signal peptide" evidence="1">
    <location>
        <begin position="1"/>
        <end position="22"/>
    </location>
</feature>
<dbReference type="Proteomes" id="UP001320603">
    <property type="component" value="Chromosome"/>
</dbReference>
<evidence type="ECO:0000259" key="2">
    <source>
        <dbReference type="Pfam" id="PF19910"/>
    </source>
</evidence>
<feature type="chain" id="PRO_5045545715" evidence="1">
    <location>
        <begin position="23"/>
        <end position="1047"/>
    </location>
</feature>
<dbReference type="Pfam" id="PF19910">
    <property type="entry name" value="DUF6383"/>
    <property type="match status" value="1"/>
</dbReference>
<keyword evidence="4" id="KW-1185">Reference proteome</keyword>
<sequence length="1047" mass="113246">MNKKVLTLMAGVALFGASTAFAESSVSSLVEGANKGLYQLMTGDKFLAINTKGELTVVAKGDLTADNVASTLWCTNVIVENQGKAPIYDFVNKGAEALLSVTMDDFAKNATVTTKNSIVGGEIAGWAFSTTYANKLEANKPLYSYFTNDSVVGLVVEEGKVRLKQALASAVSAANFAKFTLVEAAAVTLNANQINTKLGIQAADAGVQLTFNPDRNNTSLENPFSDVPFIAKAVSGEDFVYITKKADGQYLHVDTAYTNDNSEKFLAFNYKKSLSSDLKDQGKFLFTYFPTQDSLVIQVKQAARLSTTNNTWEKALTSATQITGNSTKKNYVTVQDLVAADGTRIVTIADTKETDIALGFTGCVEAETDKVSIADGLYLIQNATTGKYLASPIHVDGNASEWVSVDAAEQNVMHMPAYQWVVLKTKTSDYFLSTSPVNVQNREYPSLKNPYVKSDALANGSAWQLTQAAGSKLYYCAKLSSDSLAITQITDKKILGDQYLGYKYLSNDELMITNYAFNYFNPYTMDKYIAQVVGDSTLNALQEDPTYFELVAQNSNKAVNYGYTVTDDVKARINGLAQLVRATYQIKSGDNYIAVGNENNYVLSDVLTPATFYFKENNETEDKGCFYAFIDKEIANNHFVNKLGVADQSLKALLQEQVIEEVRTSAFAIGLADQPLYRRFNSVALDGAVEGSEDATKVLKFKELYRGEYLMDEANENFKNKGVNYLGIDRADKAVAGLSFNVDTAVLNLSASGTIKPQYFVYVSKEEVASVPGTPCNEDGNHVDANGKPTDAAHCVHATPAKPGFTVAKYLVSFADSTDTKLYKFGEYTRVGFVKGLHIGDSLYFLTNGFEKMAAAELDTATILANYKATKSTQNIIDLKALRKDDAHHNYTWSFRYINPEAAAAEEESARSFLFESNTESGVKVAPAKAAWLKSQNGCLVLSDPKTSTFENAKTGGDNALIFNIEVGSKDDMATSNETIAAGNVVVAGTNGAVVVKGAEGKSVIVSTILGKVVANDVLTSDNAQITAPAGVVVVSVDGESFKVVVK</sequence>
<proteinExistence type="predicted"/>
<feature type="domain" description="DUF6383" evidence="2">
    <location>
        <begin position="974"/>
        <end position="1046"/>
    </location>
</feature>
<dbReference type="InterPro" id="IPR045963">
    <property type="entry name" value="DUF6383"/>
</dbReference>
<protein>
    <submittedName>
        <fullName evidence="3">DUF6383 domain-containing protein</fullName>
    </submittedName>
</protein>
<evidence type="ECO:0000313" key="4">
    <source>
        <dbReference type="Proteomes" id="UP001320603"/>
    </source>
</evidence>
<dbReference type="EMBL" id="CP146284">
    <property type="protein sequence ID" value="WWV65979.1"/>
    <property type="molecule type" value="Genomic_DNA"/>
</dbReference>
<dbReference type="RefSeq" id="WP_251966925.1">
    <property type="nucleotide sequence ID" value="NZ_CP146284.1"/>
</dbReference>
<gene>
    <name evidence="3" type="ORF">NEE14_013415</name>
</gene>
<name>A0ABZ2IP64_9BACT</name>
<evidence type="ECO:0000313" key="3">
    <source>
        <dbReference type="EMBL" id="WWV65979.1"/>
    </source>
</evidence>
<reference evidence="3 4" key="1">
    <citation type="submission" date="2024-02" db="EMBL/GenBank/DDBJ databases">
        <title>Whole genome sequencing of Parabacteroides sp. AD58.</title>
        <authorList>
            <person name="Chaplin A.V."/>
            <person name="Pikina A.P."/>
            <person name="Sokolova S.R."/>
            <person name="Korostin D.O."/>
            <person name="Efimov B.A."/>
        </authorList>
    </citation>
    <scope>NUCLEOTIDE SEQUENCE [LARGE SCALE GENOMIC DNA]</scope>
    <source>
        <strain evidence="3 4">AD58</strain>
    </source>
</reference>
<accession>A0ABZ2IP64</accession>